<feature type="compositionally biased region" description="Acidic residues" evidence="12">
    <location>
        <begin position="124"/>
        <end position="134"/>
    </location>
</feature>
<proteinExistence type="inferred from homology"/>
<dbReference type="GO" id="GO:0005524">
    <property type="term" value="F:ATP binding"/>
    <property type="evidence" value="ECO:0007669"/>
    <property type="project" value="UniProtKB-KW"/>
</dbReference>
<dbReference type="GO" id="GO:0016787">
    <property type="term" value="F:hydrolase activity"/>
    <property type="evidence" value="ECO:0007669"/>
    <property type="project" value="UniProtKB-KW"/>
</dbReference>
<feature type="compositionally biased region" description="Basic and acidic residues" evidence="12">
    <location>
        <begin position="1029"/>
        <end position="1040"/>
    </location>
</feature>
<dbReference type="FunFam" id="3.40.50.10810:FF:000005">
    <property type="entry name" value="Photoperiod-independent early flowering 1"/>
    <property type="match status" value="1"/>
</dbReference>
<evidence type="ECO:0000256" key="2">
    <source>
        <dbReference type="ARBA" id="ARBA00009687"/>
    </source>
</evidence>
<dbReference type="InterPro" id="IPR000330">
    <property type="entry name" value="SNF2_N"/>
</dbReference>
<evidence type="ECO:0000256" key="5">
    <source>
        <dbReference type="ARBA" id="ARBA00022806"/>
    </source>
</evidence>
<dbReference type="InterPro" id="IPR044754">
    <property type="entry name" value="Isw1/2_DEXHc"/>
</dbReference>
<feature type="DNA-binding region" description="HMG box" evidence="10">
    <location>
        <begin position="29"/>
        <end position="106"/>
    </location>
</feature>
<evidence type="ECO:0000256" key="1">
    <source>
        <dbReference type="ARBA" id="ARBA00004123"/>
    </source>
</evidence>
<feature type="region of interest" description="Disordered" evidence="12">
    <location>
        <begin position="1022"/>
        <end position="1085"/>
    </location>
</feature>
<dbReference type="SMART" id="SM00398">
    <property type="entry name" value="HMG"/>
    <property type="match status" value="1"/>
</dbReference>
<organism evidence="16 17">
    <name type="scientific">Discostella pseudostelligera</name>
    <dbReference type="NCBI Taxonomy" id="259834"/>
    <lineage>
        <taxon>Eukaryota</taxon>
        <taxon>Sar</taxon>
        <taxon>Stramenopiles</taxon>
        <taxon>Ochrophyta</taxon>
        <taxon>Bacillariophyta</taxon>
        <taxon>Coscinodiscophyceae</taxon>
        <taxon>Thalassiosirophycidae</taxon>
        <taxon>Stephanodiscales</taxon>
        <taxon>Stephanodiscaceae</taxon>
        <taxon>Discostella</taxon>
    </lineage>
</organism>
<feature type="domain" description="HMG box" evidence="13">
    <location>
        <begin position="29"/>
        <end position="106"/>
    </location>
</feature>
<dbReference type="EMBL" id="JALLBG020000062">
    <property type="protein sequence ID" value="KAL3768835.1"/>
    <property type="molecule type" value="Genomic_DNA"/>
</dbReference>
<feature type="region of interest" description="Disordered" evidence="12">
    <location>
        <begin position="316"/>
        <end position="369"/>
    </location>
</feature>
<dbReference type="Pfam" id="PF00176">
    <property type="entry name" value="SNF2-rel_dom"/>
    <property type="match status" value="1"/>
</dbReference>
<feature type="compositionally biased region" description="Basic and acidic residues" evidence="12">
    <location>
        <begin position="245"/>
        <end position="276"/>
    </location>
</feature>
<dbReference type="CDD" id="cd00084">
    <property type="entry name" value="HMG-box_SF"/>
    <property type="match status" value="2"/>
</dbReference>
<feature type="compositionally biased region" description="Basic and acidic residues" evidence="12">
    <location>
        <begin position="1486"/>
        <end position="1501"/>
    </location>
</feature>
<evidence type="ECO:0000256" key="9">
    <source>
        <dbReference type="ARBA" id="ARBA00023242"/>
    </source>
</evidence>
<reference evidence="16 17" key="1">
    <citation type="submission" date="2024-10" db="EMBL/GenBank/DDBJ databases">
        <title>Updated reference genomes for cyclostephanoid diatoms.</title>
        <authorList>
            <person name="Roberts W.R."/>
            <person name="Alverson A.J."/>
        </authorList>
    </citation>
    <scope>NUCLEOTIDE SEQUENCE [LARGE SCALE GENOMIC DNA]</scope>
    <source>
        <strain evidence="16 17">AJA232-27</strain>
    </source>
</reference>
<dbReference type="InterPro" id="IPR027417">
    <property type="entry name" value="P-loop_NTPase"/>
</dbReference>
<dbReference type="Gene3D" id="1.10.10.60">
    <property type="entry name" value="Homeodomain-like"/>
    <property type="match status" value="2"/>
</dbReference>
<dbReference type="CDD" id="cd18793">
    <property type="entry name" value="SF2_C_SNF"/>
    <property type="match status" value="1"/>
</dbReference>
<evidence type="ECO:0000256" key="3">
    <source>
        <dbReference type="ARBA" id="ARBA00022741"/>
    </source>
</evidence>
<feature type="DNA-binding region" description="HMG box" evidence="10">
    <location>
        <begin position="1414"/>
        <end position="1485"/>
    </location>
</feature>
<dbReference type="InterPro" id="IPR014001">
    <property type="entry name" value="Helicase_ATP-bd"/>
</dbReference>
<sequence>MVKKKEDRSHWVAVQPESKAATDNASPPIKPARSAYQFFQKENSSSIHQELNNSSASASGSAVDVGTLGREVSSRWQSLPSAERRKYEELGEKDKFRFLSESHKRDVEALERKERLQKERETLILEDDGDDDDYQGGGRRATRRTRRKRERKAEKKRAKKEQKKKAKKAASKVTKVAAARKTKDDDDDSDYESDSSEDAESSSYEDESSEDDDSSASSSSSSSSDSSKKKKPAKRSPAKVSQAVLDRRTQARKEKLQKEQYIEQRQSDVRSERAEQAKRRLEFLLKQSDIFSHFGNVKQEKARLGLSSSVAATTTSLEKGDGKDCKTIVRKPSSSSAAGGGSNGDMKEVDEEERQEVDEHEATYLTAQPSTLRGKMRQYQLEGLNWMIRLQENGVNGILADEMGLGKTMQSISILVYMMEFKADNGPHLIIVPKSTLSNWMNEIERWAPNLTAVKFHGSKEERLDIATNILQPGQRDEDRKWNVCVTTYEICNLDRNVFNKFAWSYLIIDEAHRLKNEASIFSRIVRTLETRFRLLLTGTPLQNNLHELWALLNYLVPDVFASSEQFDEWFNLDIDDADEKNKLISQLHKILRPFMLRRLKADVEKSLPPKTETILFTGMSAMQKKLYKDILMRDLETLTGKAGSGSRTAVLNIVMQLRKCAGHPYLFPGVEDRSLDPLGEHLVENCGKMVLLDKLLLRLKERGHRVLLFTQMTRILDIMEDYMHMRGFQYCRIDGNTSYEDREQRIDAYNDPLSEKFLFLLSTRAGGLGINLQTADVVILYDSDWNPMADLQAQDRAHRIGQKRTVQVFRLVTEDTVEQKVVERAQQKLKLDAMVVQQGRLKEKDKLTAEELLDAIRFGADKIFKSKDSSITDDDVSVIDLILDSGKKKTQELNDKLQAAQKGDLLDFKLDGGVSAQTFEGIDYSEAKNAQFTEDLLSYIDVGKRERRTVAYNENQLYMQQVKQQATQPKKTPKKEIKLPKMLRLPKMEEWQMFDRKALYALQEMEEEAFRALPEEMQLAVGGTKSSKSTDEHKKRDDSLPNDDATAQSSAPMSGEDKCDVKPNTGDDPTHGNSDKRTKITLESMPPLLSDDQLELKSRLLAEGFADWSRHHFSAFVKANGKYGRSNYAKIANDVGKPVSAIQTYSEAFWSDSFGKKRFTEHEYDRVVKSIEKGEKKIDDIKGLQRGTRVLISLFENPWHELQFTHVNTKDKKFTAEEDRWLLCWAHKVLYVPCYYGYGQWEAIKFAIRRSSNFRFDYFLKSLPIDAIGRRCEQLMRFAEKEVEFMEKQVLEEAEKDGRSISPGDIILPSFKELQAKRRVEAERQILDERAVLEKNVSDIDLQIQQIQQALLDLEGAHAVEELYNHAIAEPANSKKRRAVDSNNAAEEDRGAGFVGPGGEFVEFPEYDGEEEPTENKKAFTLFCKRTRREVKNSLGPSQRKDKDHVNGLLKERWYALPDNEKQVWEEWEVWDAKRYAYQCDVHENKHSRAKKSKNDHQMKDASSLPKKSANESKGLQHVPKKRR</sequence>
<keyword evidence="3" id="KW-0547">Nucleotide-binding</keyword>
<feature type="domain" description="HMG box" evidence="13">
    <location>
        <begin position="1414"/>
        <end position="1485"/>
    </location>
</feature>
<dbReference type="Pfam" id="PF09011">
    <property type="entry name" value="HMG_box_2"/>
    <property type="match status" value="1"/>
</dbReference>
<dbReference type="InterPro" id="IPR001650">
    <property type="entry name" value="Helicase_C-like"/>
</dbReference>
<dbReference type="SMART" id="SM00487">
    <property type="entry name" value="DEXDc"/>
    <property type="match status" value="1"/>
</dbReference>
<feature type="compositionally biased region" description="Polar residues" evidence="12">
    <location>
        <begin position="40"/>
        <end position="53"/>
    </location>
</feature>
<dbReference type="SUPFAM" id="SSF52540">
    <property type="entry name" value="P-loop containing nucleoside triphosphate hydrolases"/>
    <property type="match status" value="2"/>
</dbReference>
<comment type="subcellular location">
    <subcellularLocation>
        <location evidence="1">Nucleus</location>
    </subcellularLocation>
</comment>
<dbReference type="InterPro" id="IPR036910">
    <property type="entry name" value="HMG_box_dom_sf"/>
</dbReference>
<evidence type="ECO:0000256" key="4">
    <source>
        <dbReference type="ARBA" id="ARBA00022801"/>
    </source>
</evidence>
<dbReference type="PROSITE" id="PS50118">
    <property type="entry name" value="HMG_BOX_2"/>
    <property type="match status" value="2"/>
</dbReference>
<dbReference type="PROSITE" id="PS51192">
    <property type="entry name" value="HELICASE_ATP_BIND_1"/>
    <property type="match status" value="1"/>
</dbReference>
<feature type="region of interest" description="Disordered" evidence="12">
    <location>
        <begin position="1375"/>
        <end position="1396"/>
    </location>
</feature>
<evidence type="ECO:0000259" key="15">
    <source>
        <dbReference type="PROSITE" id="PS51194"/>
    </source>
</evidence>
<comment type="caution">
    <text evidence="16">The sequence shown here is derived from an EMBL/GenBank/DDBJ whole genome shotgun (WGS) entry which is preliminary data.</text>
</comment>
<dbReference type="GO" id="GO:0005634">
    <property type="term" value="C:nucleus"/>
    <property type="evidence" value="ECO:0007669"/>
    <property type="project" value="UniProtKB-SubCell"/>
</dbReference>
<feature type="compositionally biased region" description="Acidic residues" evidence="12">
    <location>
        <begin position="185"/>
        <end position="214"/>
    </location>
</feature>
<evidence type="ECO:0000256" key="11">
    <source>
        <dbReference type="SAM" id="Coils"/>
    </source>
</evidence>
<dbReference type="PROSITE" id="PS51194">
    <property type="entry name" value="HELICASE_CTER"/>
    <property type="match status" value="1"/>
</dbReference>
<dbReference type="Pfam" id="PF09111">
    <property type="entry name" value="SLIDE"/>
    <property type="match status" value="1"/>
</dbReference>
<dbReference type="GO" id="GO:0003677">
    <property type="term" value="F:DNA binding"/>
    <property type="evidence" value="ECO:0007669"/>
    <property type="project" value="UniProtKB-UniRule"/>
</dbReference>
<keyword evidence="8 10" id="KW-0238">DNA-binding</keyword>
<dbReference type="SUPFAM" id="SSF47095">
    <property type="entry name" value="HMG-box"/>
    <property type="match status" value="2"/>
</dbReference>
<dbReference type="SMART" id="SM00490">
    <property type="entry name" value="HELICc"/>
    <property type="match status" value="1"/>
</dbReference>
<feature type="region of interest" description="Disordered" evidence="12">
    <location>
        <begin position="119"/>
        <end position="276"/>
    </location>
</feature>
<dbReference type="InterPro" id="IPR038718">
    <property type="entry name" value="SNF2-like_sf"/>
</dbReference>
<evidence type="ECO:0000256" key="10">
    <source>
        <dbReference type="PROSITE-ProRule" id="PRU00267"/>
    </source>
</evidence>
<dbReference type="Pfam" id="PF00271">
    <property type="entry name" value="Helicase_C"/>
    <property type="match status" value="1"/>
</dbReference>
<dbReference type="InterPro" id="IPR015195">
    <property type="entry name" value="SLIDE"/>
</dbReference>
<name>A0ABD3MY72_9STRA</name>
<keyword evidence="5" id="KW-0347">Helicase</keyword>
<dbReference type="Gene3D" id="3.40.50.300">
    <property type="entry name" value="P-loop containing nucleotide triphosphate hydrolases"/>
    <property type="match status" value="1"/>
</dbReference>
<dbReference type="PANTHER" id="PTHR45623:SF49">
    <property type="entry name" value="SWI_SNF-RELATED MATRIX-ASSOCIATED ACTIN-DEPENDENT REGULATOR OF CHROMATIN SUBFAMILY A MEMBER 5"/>
    <property type="match status" value="1"/>
</dbReference>
<evidence type="ECO:0000259" key="14">
    <source>
        <dbReference type="PROSITE" id="PS51192"/>
    </source>
</evidence>
<dbReference type="InterPro" id="IPR049730">
    <property type="entry name" value="SNF2/RAD54-like_C"/>
</dbReference>
<dbReference type="Proteomes" id="UP001530293">
    <property type="component" value="Unassembled WGS sequence"/>
</dbReference>
<dbReference type="PROSITE" id="PS00690">
    <property type="entry name" value="DEAH_ATP_HELICASE"/>
    <property type="match status" value="1"/>
</dbReference>
<feature type="domain" description="Helicase ATP-binding" evidence="14">
    <location>
        <begin position="388"/>
        <end position="559"/>
    </location>
</feature>
<dbReference type="Gene3D" id="1.10.30.10">
    <property type="entry name" value="High mobility group box domain"/>
    <property type="match status" value="2"/>
</dbReference>
<evidence type="ECO:0000256" key="8">
    <source>
        <dbReference type="ARBA" id="ARBA00023125"/>
    </source>
</evidence>
<dbReference type="GO" id="GO:0004386">
    <property type="term" value="F:helicase activity"/>
    <property type="evidence" value="ECO:0007669"/>
    <property type="project" value="UniProtKB-KW"/>
</dbReference>
<dbReference type="InterPro" id="IPR002464">
    <property type="entry name" value="DNA/RNA_helicase_DEAH_CS"/>
</dbReference>
<dbReference type="PANTHER" id="PTHR45623">
    <property type="entry name" value="CHROMODOMAIN-HELICASE-DNA-BINDING PROTEIN 3-RELATED-RELATED"/>
    <property type="match status" value="1"/>
</dbReference>
<evidence type="ECO:0000256" key="7">
    <source>
        <dbReference type="ARBA" id="ARBA00022853"/>
    </source>
</evidence>
<dbReference type="FunFam" id="3.40.50.300:FF:000082">
    <property type="entry name" value="ISWI chromatin remodeling complex ATPase ISW1"/>
    <property type="match status" value="1"/>
</dbReference>
<feature type="coiled-coil region" evidence="11">
    <location>
        <begin position="1270"/>
        <end position="1297"/>
    </location>
</feature>
<feature type="region of interest" description="Disordered" evidence="12">
    <location>
        <begin position="1486"/>
        <end position="1525"/>
    </location>
</feature>
<feature type="region of interest" description="Disordered" evidence="12">
    <location>
        <begin position="1"/>
        <end position="86"/>
    </location>
</feature>
<feature type="compositionally biased region" description="Basic residues" evidence="12">
    <location>
        <begin position="228"/>
        <end position="237"/>
    </location>
</feature>
<evidence type="ECO:0000313" key="17">
    <source>
        <dbReference type="Proteomes" id="UP001530293"/>
    </source>
</evidence>
<gene>
    <name evidence="16" type="ORF">ACHAWU_006936</name>
</gene>
<keyword evidence="11" id="KW-0175">Coiled coil</keyword>
<evidence type="ECO:0008006" key="18">
    <source>
        <dbReference type="Google" id="ProtNLM"/>
    </source>
</evidence>
<accession>A0ABD3MY72</accession>
<evidence type="ECO:0000259" key="13">
    <source>
        <dbReference type="PROSITE" id="PS50118"/>
    </source>
</evidence>
<feature type="compositionally biased region" description="Low complexity" evidence="12">
    <location>
        <begin position="215"/>
        <end position="225"/>
    </location>
</feature>
<dbReference type="GO" id="GO:0006325">
    <property type="term" value="P:chromatin organization"/>
    <property type="evidence" value="ECO:0007669"/>
    <property type="project" value="UniProtKB-KW"/>
</dbReference>
<evidence type="ECO:0000256" key="12">
    <source>
        <dbReference type="SAM" id="MobiDB-lite"/>
    </source>
</evidence>
<feature type="compositionally biased region" description="Basic and acidic residues" evidence="12">
    <location>
        <begin position="318"/>
        <end position="327"/>
    </location>
</feature>
<dbReference type="InterPro" id="IPR009057">
    <property type="entry name" value="Homeodomain-like_sf"/>
</dbReference>
<dbReference type="SUPFAM" id="SSF46689">
    <property type="entry name" value="Homeodomain-like"/>
    <property type="match status" value="1"/>
</dbReference>
<keyword evidence="6" id="KW-0067">ATP-binding</keyword>
<dbReference type="CDD" id="cd17997">
    <property type="entry name" value="DEXHc_SMARCA1_SMARCA5"/>
    <property type="match status" value="1"/>
</dbReference>
<feature type="compositionally biased region" description="Basic and acidic residues" evidence="12">
    <location>
        <begin position="1069"/>
        <end position="1081"/>
    </location>
</feature>
<feature type="compositionally biased region" description="Acidic residues" evidence="12">
    <location>
        <begin position="348"/>
        <end position="359"/>
    </location>
</feature>
<evidence type="ECO:0000256" key="6">
    <source>
        <dbReference type="ARBA" id="ARBA00022840"/>
    </source>
</evidence>
<feature type="domain" description="Helicase C-terminal" evidence="15">
    <location>
        <begin position="692"/>
        <end position="843"/>
    </location>
</feature>
<feature type="compositionally biased region" description="Basic residues" evidence="12">
    <location>
        <begin position="140"/>
        <end position="170"/>
    </location>
</feature>
<keyword evidence="4" id="KW-0378">Hydrolase</keyword>
<keyword evidence="17" id="KW-1185">Reference proteome</keyword>
<dbReference type="Gene3D" id="3.40.50.10810">
    <property type="entry name" value="Tandem AAA-ATPase domain"/>
    <property type="match status" value="1"/>
</dbReference>
<dbReference type="InterPro" id="IPR009071">
    <property type="entry name" value="HMG_box_dom"/>
</dbReference>
<keyword evidence="7" id="KW-0156">Chromatin regulator</keyword>
<keyword evidence="9 10" id="KW-0539">Nucleus</keyword>
<comment type="similarity">
    <text evidence="2">Belongs to the SNF2/RAD54 helicase family. ISWI subfamily.</text>
</comment>
<protein>
    <recommendedName>
        <fullName evidence="18">Chromatin-remodeling complex ATPase chain</fullName>
    </recommendedName>
</protein>
<evidence type="ECO:0000313" key="16">
    <source>
        <dbReference type="EMBL" id="KAL3768835.1"/>
    </source>
</evidence>
<feature type="compositionally biased region" description="Basic and acidic residues" evidence="12">
    <location>
        <begin position="1"/>
        <end position="10"/>
    </location>
</feature>